<protein>
    <submittedName>
        <fullName evidence="3">Cation/multidrug efflux pump</fullName>
    </submittedName>
</protein>
<keyword evidence="1" id="KW-1133">Transmembrane helix</keyword>
<organism evidence="3 4">
    <name type="scientific">Marinobacter nitratireducens</name>
    <dbReference type="NCBI Taxonomy" id="1137280"/>
    <lineage>
        <taxon>Bacteria</taxon>
        <taxon>Pseudomonadati</taxon>
        <taxon>Pseudomonadota</taxon>
        <taxon>Gammaproteobacteria</taxon>
        <taxon>Pseudomonadales</taxon>
        <taxon>Marinobacteraceae</taxon>
        <taxon>Marinobacter</taxon>
    </lineage>
</organism>
<name>A0A072N703_9GAMM</name>
<accession>A0A072N703</accession>
<proteinExistence type="predicted"/>
<comment type="caution">
    <text evidence="3">The sequence shown here is derived from an EMBL/GenBank/DDBJ whole genome shotgun (WGS) entry which is preliminary data.</text>
</comment>
<reference evidence="3 4" key="1">
    <citation type="submission" date="2012-12" db="EMBL/GenBank/DDBJ databases">
        <title>Genome assembly of Marinobacter sp. AK21.</title>
        <authorList>
            <person name="Khatri I."/>
            <person name="Kumar R."/>
            <person name="Vaidya B."/>
            <person name="Subramanian S."/>
            <person name="Pinnaka A."/>
        </authorList>
    </citation>
    <scope>NUCLEOTIDE SEQUENCE [LARGE SCALE GENOMIC DNA]</scope>
    <source>
        <strain evidence="3 4">AK21</strain>
    </source>
</reference>
<evidence type="ECO:0000256" key="1">
    <source>
        <dbReference type="SAM" id="Phobius"/>
    </source>
</evidence>
<sequence length="110" mass="11470">MTRMISRTLMATLAACLLAFSSLGYANTVEEEPTALAMTGDALFARPVLLATTIVGTAVYIVSLPFSLLGGNAAEAGETLVLGPAEATFVRCLGCTRSGRKPETVEQSEN</sequence>
<dbReference type="OrthoDB" id="332175at2"/>
<feature type="chain" id="PRO_5001680399" evidence="2">
    <location>
        <begin position="27"/>
        <end position="110"/>
    </location>
</feature>
<dbReference type="RefSeq" id="WP_036127364.1">
    <property type="nucleotide sequence ID" value="NZ_ANIE01000001.1"/>
</dbReference>
<dbReference type="Proteomes" id="UP000035057">
    <property type="component" value="Unassembled WGS sequence"/>
</dbReference>
<evidence type="ECO:0000313" key="4">
    <source>
        <dbReference type="Proteomes" id="UP000035057"/>
    </source>
</evidence>
<feature type="transmembrane region" description="Helical" evidence="1">
    <location>
        <begin position="42"/>
        <end position="62"/>
    </location>
</feature>
<dbReference type="EMBL" id="ANIE01000001">
    <property type="protein sequence ID" value="KEF33027.1"/>
    <property type="molecule type" value="Genomic_DNA"/>
</dbReference>
<keyword evidence="1" id="KW-0812">Transmembrane</keyword>
<dbReference type="STRING" id="1137280.D777_00035"/>
<keyword evidence="1" id="KW-0472">Membrane</keyword>
<evidence type="ECO:0000313" key="3">
    <source>
        <dbReference type="EMBL" id="KEF33027.1"/>
    </source>
</evidence>
<dbReference type="AlphaFoldDB" id="A0A072N703"/>
<evidence type="ECO:0000256" key="2">
    <source>
        <dbReference type="SAM" id="SignalP"/>
    </source>
</evidence>
<keyword evidence="4" id="KW-1185">Reference proteome</keyword>
<gene>
    <name evidence="3" type="ORF">D777_00035</name>
</gene>
<dbReference type="PATRIC" id="fig|1137280.3.peg.35"/>
<keyword evidence="2" id="KW-0732">Signal</keyword>
<feature type="signal peptide" evidence="2">
    <location>
        <begin position="1"/>
        <end position="26"/>
    </location>
</feature>